<accession>U9WGQ0</accession>
<evidence type="ECO:0000313" key="2">
    <source>
        <dbReference type="EMBL" id="ESA43273.1"/>
    </source>
</evidence>
<sequence>MTGVSSELLQQEQVEASGWNWSDSKDEQGIGDEENGTGRTGGGGESWMSQLRRGFERVIARATMEYYRVPCAASGQSRARAREKALRGVEGKESRCVRPDSWVVATETAVEDYWRLRGMENAAMNGMLEMAVRWWSNLRRLLQATSRGGLVVPLVKPLERAISGGRRNGPLDSVEIPSCAWWPGSCWSSAALRTQGIPTCDLLLPCQVAQVLECKSSGTDPGRNHKLDHDQPCTQTARLLKPRRRRQVSRLR</sequence>
<dbReference type="AlphaFoldDB" id="U9WGQ0"/>
<protein>
    <submittedName>
        <fullName evidence="2">Uncharacterized protein</fullName>
    </submittedName>
</protein>
<keyword evidence="3" id="KW-1185">Reference proteome</keyword>
<dbReference type="RefSeq" id="XP_011394043.1">
    <property type="nucleotide sequence ID" value="XM_011395741.1"/>
</dbReference>
<feature type="region of interest" description="Disordered" evidence="1">
    <location>
        <begin position="15"/>
        <end position="47"/>
    </location>
</feature>
<dbReference type="VEuPathDB" id="FungiDB:NCU16659"/>
<evidence type="ECO:0000256" key="1">
    <source>
        <dbReference type="SAM" id="MobiDB-lite"/>
    </source>
</evidence>
<dbReference type="GeneID" id="23569581"/>
<dbReference type="Proteomes" id="UP000001805">
    <property type="component" value="Chromosome 3, Linkage Group III"/>
</dbReference>
<proteinExistence type="predicted"/>
<organism evidence="2 3">
    <name type="scientific">Neurospora crassa (strain ATCC 24698 / 74-OR23-1A / CBS 708.71 / DSM 1257 / FGSC 987)</name>
    <dbReference type="NCBI Taxonomy" id="367110"/>
    <lineage>
        <taxon>Eukaryota</taxon>
        <taxon>Fungi</taxon>
        <taxon>Dikarya</taxon>
        <taxon>Ascomycota</taxon>
        <taxon>Pezizomycotina</taxon>
        <taxon>Sordariomycetes</taxon>
        <taxon>Sordariomycetidae</taxon>
        <taxon>Sordariales</taxon>
        <taxon>Sordariaceae</taxon>
        <taxon>Neurospora</taxon>
    </lineage>
</organism>
<gene>
    <name evidence="2" type="ORF">NCU16659</name>
</gene>
<dbReference type="KEGG" id="ncr:NCU16659"/>
<name>U9WGQ0_NEUCR</name>
<dbReference type="EMBL" id="CM002238">
    <property type="protein sequence ID" value="ESA43273.1"/>
    <property type="molecule type" value="Genomic_DNA"/>
</dbReference>
<reference evidence="2 3" key="1">
    <citation type="journal article" date="2003" name="Nature">
        <title>The genome sequence of the filamentous fungus Neurospora crassa.</title>
        <authorList>
            <person name="Galagan J.E."/>
            <person name="Calvo S.E."/>
            <person name="Borkovich K.A."/>
            <person name="Selker E.U."/>
            <person name="Read N.D."/>
            <person name="Jaffe D."/>
            <person name="FitzHugh W."/>
            <person name="Ma L.J."/>
            <person name="Smirnov S."/>
            <person name="Purcell S."/>
            <person name="Rehman B."/>
            <person name="Elkins T."/>
            <person name="Engels R."/>
            <person name="Wang S."/>
            <person name="Nielsen C.B."/>
            <person name="Butler J."/>
            <person name="Endrizzi M."/>
            <person name="Qui D."/>
            <person name="Ianakiev P."/>
            <person name="Bell-Pedersen D."/>
            <person name="Nelson M.A."/>
            <person name="Werner-Washburne M."/>
            <person name="Selitrennikoff C.P."/>
            <person name="Kinsey J.A."/>
            <person name="Braun E.L."/>
            <person name="Zelter A."/>
            <person name="Schulte U."/>
            <person name="Kothe G.O."/>
            <person name="Jedd G."/>
            <person name="Mewes W."/>
            <person name="Staben C."/>
            <person name="Marcotte E."/>
            <person name="Greenberg D."/>
            <person name="Roy A."/>
            <person name="Foley K."/>
            <person name="Naylor J."/>
            <person name="Stange-Thomann N."/>
            <person name="Barrett R."/>
            <person name="Gnerre S."/>
            <person name="Kamal M."/>
            <person name="Kamvysselis M."/>
            <person name="Mauceli E."/>
            <person name="Bielke C."/>
            <person name="Rudd S."/>
            <person name="Frishman D."/>
            <person name="Krystofova S."/>
            <person name="Rasmussen C."/>
            <person name="Metzenberg R.L."/>
            <person name="Perkins D.D."/>
            <person name="Kroken S."/>
            <person name="Cogoni C."/>
            <person name="Macino G."/>
            <person name="Catcheside D."/>
            <person name="Li W."/>
            <person name="Pratt R.J."/>
            <person name="Osmani S.A."/>
            <person name="DeSouza C.P."/>
            <person name="Glass L."/>
            <person name="Orbach M.J."/>
            <person name="Berglund J.A."/>
            <person name="Voelker R."/>
            <person name="Yarden O."/>
            <person name="Plamann M."/>
            <person name="Seiler S."/>
            <person name="Dunlap J."/>
            <person name="Radford A."/>
            <person name="Aramayo R."/>
            <person name="Natvig D.O."/>
            <person name="Alex L.A."/>
            <person name="Mannhaupt G."/>
            <person name="Ebbole D.J."/>
            <person name="Freitag M."/>
            <person name="Paulsen I."/>
            <person name="Sachs M.S."/>
            <person name="Lander E.S."/>
            <person name="Nusbaum C."/>
            <person name="Birren B."/>
        </authorList>
    </citation>
    <scope>NUCLEOTIDE SEQUENCE [LARGE SCALE GENOMIC DNA]</scope>
    <source>
        <strain evidence="3">ATCC 24698 / 74-OR23-1A / CBS 708.71 / DSM 1257 / FGSC 987</strain>
    </source>
</reference>
<dbReference type="InParanoid" id="U9WGQ0"/>
<evidence type="ECO:0000313" key="3">
    <source>
        <dbReference type="Proteomes" id="UP000001805"/>
    </source>
</evidence>